<dbReference type="OrthoDB" id="69964at2759"/>
<gene>
    <name evidence="2" type="ORF">E6C27_scaffold82G005710</name>
</gene>
<proteinExistence type="predicted"/>
<accession>A0A5A7VHL2</accession>
<keyword evidence="2" id="KW-0436">Ligase</keyword>
<dbReference type="InterPro" id="IPR000873">
    <property type="entry name" value="AMP-dep_synth/lig_dom"/>
</dbReference>
<evidence type="ECO:0000313" key="2">
    <source>
        <dbReference type="EMBL" id="KAA0065231.1"/>
    </source>
</evidence>
<dbReference type="PANTHER" id="PTHR22754">
    <property type="entry name" value="DISCO-INTERACTING PROTEIN 2 DIP2 -RELATED"/>
    <property type="match status" value="1"/>
</dbReference>
<dbReference type="STRING" id="1194695.A0A5A7VHL2"/>
<comment type="caution">
    <text evidence="2">The sequence shown here is derived from an EMBL/GenBank/DDBJ whole genome shotgun (WGS) entry which is preliminary data.</text>
</comment>
<dbReference type="EMBL" id="SSTE01001846">
    <property type="protein sequence ID" value="KAA0065231.1"/>
    <property type="molecule type" value="Genomic_DNA"/>
</dbReference>
<sequence length="150" mass="17055">MLYENFDPLFPEQPVVDRYLPVWASLPAFGSKPAFIWTEDGTVEAINEGSFLTYRQLHDTVQLITEQLLRQLRRRDTVVVLCSAGLDFVQLIYGCQRAGLVSVPISPPDVFSENENCHHLGRALSQTKPRAAIAHQSYITTVFRYVFNEP</sequence>
<evidence type="ECO:0000259" key="1">
    <source>
        <dbReference type="Pfam" id="PF00501"/>
    </source>
</evidence>
<organism evidence="2 3">
    <name type="scientific">Cucumis melo var. makuwa</name>
    <name type="common">Oriental melon</name>
    <dbReference type="NCBI Taxonomy" id="1194695"/>
    <lineage>
        <taxon>Eukaryota</taxon>
        <taxon>Viridiplantae</taxon>
        <taxon>Streptophyta</taxon>
        <taxon>Embryophyta</taxon>
        <taxon>Tracheophyta</taxon>
        <taxon>Spermatophyta</taxon>
        <taxon>Magnoliopsida</taxon>
        <taxon>eudicotyledons</taxon>
        <taxon>Gunneridae</taxon>
        <taxon>Pentapetalae</taxon>
        <taxon>rosids</taxon>
        <taxon>fabids</taxon>
        <taxon>Cucurbitales</taxon>
        <taxon>Cucurbitaceae</taxon>
        <taxon>Benincaseae</taxon>
        <taxon>Cucumis</taxon>
    </lineage>
</organism>
<name>A0A5A7VHL2_CUCMM</name>
<evidence type="ECO:0000313" key="3">
    <source>
        <dbReference type="Proteomes" id="UP000321393"/>
    </source>
</evidence>
<dbReference type="PANTHER" id="PTHR22754:SF40">
    <property type="entry name" value="OS01G0636300 PROTEIN"/>
    <property type="match status" value="1"/>
</dbReference>
<dbReference type="SUPFAM" id="SSF56801">
    <property type="entry name" value="Acetyl-CoA synthetase-like"/>
    <property type="match status" value="1"/>
</dbReference>
<dbReference type="Pfam" id="PF00501">
    <property type="entry name" value="AMP-binding"/>
    <property type="match status" value="1"/>
</dbReference>
<dbReference type="AlphaFoldDB" id="A0A5A7VHL2"/>
<dbReference type="Proteomes" id="UP000321393">
    <property type="component" value="Unassembled WGS sequence"/>
</dbReference>
<dbReference type="Gene3D" id="3.40.50.12780">
    <property type="entry name" value="N-terminal domain of ligase-like"/>
    <property type="match status" value="1"/>
</dbReference>
<feature type="domain" description="AMP-dependent synthetase/ligase" evidence="1">
    <location>
        <begin position="31"/>
        <end position="133"/>
    </location>
</feature>
<dbReference type="GO" id="GO:0016874">
    <property type="term" value="F:ligase activity"/>
    <property type="evidence" value="ECO:0007669"/>
    <property type="project" value="UniProtKB-KW"/>
</dbReference>
<dbReference type="InterPro" id="IPR042099">
    <property type="entry name" value="ANL_N_sf"/>
</dbReference>
<protein>
    <submittedName>
        <fullName evidence="2">Long-chain-fatty-acid--AMP ligase FadD29-like</fullName>
    </submittedName>
</protein>
<reference evidence="2 3" key="1">
    <citation type="submission" date="2019-08" db="EMBL/GenBank/DDBJ databases">
        <title>Draft genome sequences of two oriental melons (Cucumis melo L. var makuwa).</title>
        <authorList>
            <person name="Kwon S.-Y."/>
        </authorList>
    </citation>
    <scope>NUCLEOTIDE SEQUENCE [LARGE SCALE GENOMIC DNA]</scope>
    <source>
        <strain evidence="3">cv. SW 3</strain>
        <tissue evidence="2">Leaf</tissue>
    </source>
</reference>